<dbReference type="Gene3D" id="1.20.120.530">
    <property type="entry name" value="GntR ligand-binding domain-like"/>
    <property type="match status" value="1"/>
</dbReference>
<dbReference type="SMART" id="SM00345">
    <property type="entry name" value="HTH_GNTR"/>
    <property type="match status" value="1"/>
</dbReference>
<dbReference type="RefSeq" id="WP_344779620.1">
    <property type="nucleotide sequence ID" value="NZ_BAABAF010000001.1"/>
</dbReference>
<evidence type="ECO:0000313" key="5">
    <source>
        <dbReference type="EMBL" id="GAA3752560.1"/>
    </source>
</evidence>
<dbReference type="Pfam" id="PF00392">
    <property type="entry name" value="GntR"/>
    <property type="match status" value="1"/>
</dbReference>
<name>A0ABP7G1T2_9MICO</name>
<dbReference type="SUPFAM" id="SSF46785">
    <property type="entry name" value="Winged helix' DNA-binding domain"/>
    <property type="match status" value="1"/>
</dbReference>
<dbReference type="CDD" id="cd07377">
    <property type="entry name" value="WHTH_GntR"/>
    <property type="match status" value="1"/>
</dbReference>
<keyword evidence="2" id="KW-0238">DNA-binding</keyword>
<dbReference type="InterPro" id="IPR036388">
    <property type="entry name" value="WH-like_DNA-bd_sf"/>
</dbReference>
<keyword evidence="6" id="KW-1185">Reference proteome</keyword>
<dbReference type="Proteomes" id="UP001500540">
    <property type="component" value="Unassembled WGS sequence"/>
</dbReference>
<comment type="caution">
    <text evidence="5">The sequence shown here is derived from an EMBL/GenBank/DDBJ whole genome shotgun (WGS) entry which is preliminary data.</text>
</comment>
<dbReference type="Gene3D" id="1.10.10.10">
    <property type="entry name" value="Winged helix-like DNA-binding domain superfamily/Winged helix DNA-binding domain"/>
    <property type="match status" value="1"/>
</dbReference>
<gene>
    <name evidence="5" type="ORF">GCM10022240_02040</name>
</gene>
<evidence type="ECO:0000256" key="2">
    <source>
        <dbReference type="ARBA" id="ARBA00023125"/>
    </source>
</evidence>
<keyword evidence="3" id="KW-0804">Transcription</keyword>
<accession>A0ABP7G1T2</accession>
<proteinExistence type="predicted"/>
<evidence type="ECO:0000313" key="6">
    <source>
        <dbReference type="Proteomes" id="UP001500540"/>
    </source>
</evidence>
<dbReference type="InterPro" id="IPR008920">
    <property type="entry name" value="TF_FadR/GntR_C"/>
</dbReference>
<keyword evidence="1" id="KW-0805">Transcription regulation</keyword>
<evidence type="ECO:0000256" key="1">
    <source>
        <dbReference type="ARBA" id="ARBA00023015"/>
    </source>
</evidence>
<dbReference type="Pfam" id="PF07729">
    <property type="entry name" value="FCD"/>
    <property type="match status" value="1"/>
</dbReference>
<dbReference type="EMBL" id="BAABAF010000001">
    <property type="protein sequence ID" value="GAA3752560.1"/>
    <property type="molecule type" value="Genomic_DNA"/>
</dbReference>
<dbReference type="PROSITE" id="PS50949">
    <property type="entry name" value="HTH_GNTR"/>
    <property type="match status" value="1"/>
</dbReference>
<dbReference type="PRINTS" id="PR00035">
    <property type="entry name" value="HTHGNTR"/>
</dbReference>
<organism evidence="5 6">
    <name type="scientific">Microbacterium kribbense</name>
    <dbReference type="NCBI Taxonomy" id="433645"/>
    <lineage>
        <taxon>Bacteria</taxon>
        <taxon>Bacillati</taxon>
        <taxon>Actinomycetota</taxon>
        <taxon>Actinomycetes</taxon>
        <taxon>Micrococcales</taxon>
        <taxon>Microbacteriaceae</taxon>
        <taxon>Microbacterium</taxon>
    </lineage>
</organism>
<dbReference type="InterPro" id="IPR000485">
    <property type="entry name" value="AsnC-type_HTH_dom"/>
</dbReference>
<evidence type="ECO:0000259" key="4">
    <source>
        <dbReference type="PROSITE" id="PS50949"/>
    </source>
</evidence>
<dbReference type="InterPro" id="IPR011711">
    <property type="entry name" value="GntR_C"/>
</dbReference>
<dbReference type="SUPFAM" id="SSF48008">
    <property type="entry name" value="GntR ligand-binding domain-like"/>
    <property type="match status" value="1"/>
</dbReference>
<dbReference type="PANTHER" id="PTHR43537">
    <property type="entry name" value="TRANSCRIPTIONAL REGULATOR, GNTR FAMILY"/>
    <property type="match status" value="1"/>
</dbReference>
<sequence>MIYDAVLAPLDPRGAVLGDEVYAVLGEAILDGRLPAGARLRDVELAEMLGVSRTPVREALQRLARSGLVEVSANRWTRVSTPDESVFAETHEFVIHLMGNAMRMALARCSDQRLRELLAFTDELIEASTADDHARIMRVSVGFFMAVTDATDNRVLQTVLKEAEFALRRNMHGWRPHVRDPGERTDMYRVFRHAVAARDGDRAERILRLQHGYG</sequence>
<evidence type="ECO:0000256" key="3">
    <source>
        <dbReference type="ARBA" id="ARBA00023163"/>
    </source>
</evidence>
<protein>
    <submittedName>
        <fullName evidence="5">GntR family transcriptional regulator</fullName>
    </submittedName>
</protein>
<feature type="domain" description="HTH gntR-type" evidence="4">
    <location>
        <begin position="15"/>
        <end position="82"/>
    </location>
</feature>
<dbReference type="PANTHER" id="PTHR43537:SF5">
    <property type="entry name" value="UXU OPERON TRANSCRIPTIONAL REGULATOR"/>
    <property type="match status" value="1"/>
</dbReference>
<dbReference type="InterPro" id="IPR036390">
    <property type="entry name" value="WH_DNA-bd_sf"/>
</dbReference>
<reference evidence="6" key="1">
    <citation type="journal article" date="2019" name="Int. J. Syst. Evol. Microbiol.">
        <title>The Global Catalogue of Microorganisms (GCM) 10K type strain sequencing project: providing services to taxonomists for standard genome sequencing and annotation.</title>
        <authorList>
            <consortium name="The Broad Institute Genomics Platform"/>
            <consortium name="The Broad Institute Genome Sequencing Center for Infectious Disease"/>
            <person name="Wu L."/>
            <person name="Ma J."/>
        </authorList>
    </citation>
    <scope>NUCLEOTIDE SEQUENCE [LARGE SCALE GENOMIC DNA]</scope>
    <source>
        <strain evidence="6">JCM 16950</strain>
    </source>
</reference>
<dbReference type="InterPro" id="IPR000524">
    <property type="entry name" value="Tscrpt_reg_HTH_GntR"/>
</dbReference>
<dbReference type="PRINTS" id="PR00033">
    <property type="entry name" value="HTHASNC"/>
</dbReference>